<feature type="region of interest" description="Disordered" evidence="3">
    <location>
        <begin position="724"/>
        <end position="774"/>
    </location>
</feature>
<organism evidence="5 6">
    <name type="scientific">Nephila pilipes</name>
    <name type="common">Giant wood spider</name>
    <name type="synonym">Nephila maculata</name>
    <dbReference type="NCBI Taxonomy" id="299642"/>
    <lineage>
        <taxon>Eukaryota</taxon>
        <taxon>Metazoa</taxon>
        <taxon>Ecdysozoa</taxon>
        <taxon>Arthropoda</taxon>
        <taxon>Chelicerata</taxon>
        <taxon>Arachnida</taxon>
        <taxon>Araneae</taxon>
        <taxon>Araneomorphae</taxon>
        <taxon>Entelegynae</taxon>
        <taxon>Araneoidea</taxon>
        <taxon>Nephilidae</taxon>
        <taxon>Nephila</taxon>
    </lineage>
</organism>
<feature type="compositionally biased region" description="Polar residues" evidence="3">
    <location>
        <begin position="1937"/>
        <end position="1964"/>
    </location>
</feature>
<accession>A0A8X6SXX4</accession>
<dbReference type="SUPFAM" id="SSF111347">
    <property type="entry name" value="Rap/Ran-GAP"/>
    <property type="match status" value="1"/>
</dbReference>
<keyword evidence="2" id="KW-0597">Phosphoprotein</keyword>
<feature type="region of interest" description="Disordered" evidence="3">
    <location>
        <begin position="849"/>
        <end position="873"/>
    </location>
</feature>
<gene>
    <name evidence="5" type="primary">RALGAPA1</name>
    <name evidence="5" type="ORF">NPIL_633391</name>
</gene>
<feature type="compositionally biased region" description="Polar residues" evidence="3">
    <location>
        <begin position="726"/>
        <end position="748"/>
    </location>
</feature>
<dbReference type="Pfam" id="PF02145">
    <property type="entry name" value="Rap_GAP"/>
    <property type="match status" value="1"/>
</dbReference>
<proteinExistence type="predicted"/>
<sequence length="1978" mass="222763">MFSKKPHSDVKKSSQKVLDPKKDCLSRLKHLRIVLENSDTAEAKSFFENNYSHIYYIFYDVFISAETNLKQRAHHRTAREDLEIVRFIFEKLLVLLPELINRRWQCHSIKRIIKKFLHYGNSTKLRRDGVRLFLLWYQILGENAPEELDNIFMSLVPGLIPGVPNPFIVPPNSSQSHGLYNRGASSNENYQETSTFYASTTDGPEAAPITPIEIMPILPPLSGEQLPDDCTRFYLDCLLEYMVSQICKVEWKEKSEARYLKCFQFLFEKFKKHYLPHIFPGFSCTTSLFSPILDMPVLRRENDLKIEHDNTRFSQKDTPLLCQSTVIRWTTHFTQCLKKTNVTFQQPIQSEMKEQNESNRPAASNENDASQSSTNLLTASSYGLERDPSSTSLGNDDLSFRDYTIVRDTLYCSRENINIINEIFRQAFHMHFRYASTMRKVVAVYREWIHKNSTEKPLFLEEPIQPVSDPKEDKVDGIISSKVSDSSSVGQDQELPGTRLRKDSYLKAIHSDNNHLRAGLQNMLIVFLTNAANVFLLDLTHDNLHMLEEQVDMCKRVLNIYRYMVMNVQMDRRVWEQLLKVLLQITSLVLKEIPPVRKEDTLGGRLAPALFQTLIVTWIKANLNVVISMELWDQFLSVLSSLTLWEELIKEWAKTMETLTRVLAKQVYCIDLNDLPLDRLSEQKMKKNRGIRRTVIGNLDEKFEKCKSKSESAGGKGNFLAGSLFDETSSQGTTTRSSNQPIMRTRSGSGDHMHKRSHTSDGHSIRKSNSDSNLFKKNRSHHAKEHGAIYASEHKQFFVTGASPSVDDEFSKALPPFEEYKDQVKKIYHKHRSKSLDFLSHRAESPCFSESSECRSRSPSPTPSSGLENTSIKDSPMQIDAVVSSTDNSCNNSEIGTGNSLEARSVMSGGTTRGWMPDVAVVLWKRMLGTLGNINKIKDASVHAQVLKYLVDLSELFVKIRDNLGVTLDNHTTPPPPELVPPLLLVTPWLFEALNLPEKYKDGKLLAFKLLCLLIVRRHDISLLKEYIAHFYYALHYGLMANDQDIINTIVRHCGPSFFSIGLPGSTLLIMDFIYAADTVISSSDIKGVPRTEAMSILGALLCLTNVYKEIPTLQPSSTELFTIACKDAKDHITSILFKAGKREPAGLARCIAVNSIGIYLYEELMNKTNHYRIKEAVTVLLIAVRSSLSPATHKPRSKEFNCKAVARVASDMLLLLCDHGDELRRNHADLSRTVIEVLSSTLENLLPNSDTAIAEDDKKLILSLIHCIGEWCFITKIGSPQSSEQDFVPLLSVFKVLNAAASGRKLDAPQGTQSLTELSTPDVDPNVQVENFQEGTTPTPSVPPRSLQSPEKARSADSSFFRTIQNHDHNLVIRLAAKSLMYHLINHLGHFPMGIGASRLTSLVNEHDDVPNLTGDELSAEVFHAPNVQFFVLNSNSIISFVEIPALDMPGGGATAGLTTSKSQVRVIIRDLGGKFSWDSSILYGPPDFYYNSPDIDPFSAPASLEISQDQQPISNFIGDESSLLSSQGLRHRPKDVLPTVENSADDLDNLDDLLQYVGYTSSECVSMPGQPLNSASRLLNEDGRQKEMEMINLILNQRNQEYSQSQKFSLNSCMEAKNVQSPHPVDANSQFQHCRLLLNQLGFTSWERRSQFDLLKKNEQLLRELRNLDKQFCRDTHKIAVIYVATGQEDKNSILSNLGASQEFEEFVAGLGWEVELENHPGFLGGLQRNKSTGDTAPYYATPFTEVIFHVSTRMSTIFEADTIHKKVCHLGNDEVHIVWSEHSRDYRKEIIATEFCDVLIVIYPLGGRMYRIHISRKLGIPFFGPLFNGAIVGHKVLPGLVRATAINANRAKRSLISMYMNYFEERHKSLEIIVQNHKDQTTFEQFAASVYSPAPSKMYPASRSSGPPSRADSACSKGIPNLAAALLDAHSKGSAYSPSMRSRTVSQSTAEDLSPHSSPQVSLRDRPLSSSQSQT</sequence>
<keyword evidence="6" id="KW-1185">Reference proteome</keyword>
<feature type="compositionally biased region" description="Low complexity" evidence="3">
    <location>
        <begin position="849"/>
        <end position="865"/>
    </location>
</feature>
<dbReference type="Pfam" id="PF20412">
    <property type="entry name" value="RALGAPB_N"/>
    <property type="match status" value="1"/>
</dbReference>
<dbReference type="InterPro" id="IPR046859">
    <property type="entry name" value="RGPA/RALGAPB_N"/>
</dbReference>
<evidence type="ECO:0000256" key="3">
    <source>
        <dbReference type="SAM" id="MobiDB-lite"/>
    </source>
</evidence>
<evidence type="ECO:0000313" key="6">
    <source>
        <dbReference type="Proteomes" id="UP000887013"/>
    </source>
</evidence>
<evidence type="ECO:0000259" key="4">
    <source>
        <dbReference type="PROSITE" id="PS50085"/>
    </source>
</evidence>
<dbReference type="InterPro" id="IPR035974">
    <property type="entry name" value="Rap/Ran-GAP_sf"/>
</dbReference>
<feature type="domain" description="Rap-GAP" evidence="4">
    <location>
        <begin position="1667"/>
        <end position="1876"/>
    </location>
</feature>
<keyword evidence="1" id="KW-0343">GTPase activation</keyword>
<comment type="caution">
    <text evidence="5">The sequence shown here is derived from an EMBL/GenBank/DDBJ whole genome shotgun (WGS) entry which is preliminary data.</text>
</comment>
<dbReference type="EMBL" id="BMAW01095022">
    <property type="protein sequence ID" value="GFS68354.1"/>
    <property type="molecule type" value="Genomic_DNA"/>
</dbReference>
<reference evidence="5" key="1">
    <citation type="submission" date="2020-08" db="EMBL/GenBank/DDBJ databases">
        <title>Multicomponent nature underlies the extraordinary mechanical properties of spider dragline silk.</title>
        <authorList>
            <person name="Kono N."/>
            <person name="Nakamura H."/>
            <person name="Mori M."/>
            <person name="Yoshida Y."/>
            <person name="Ohtoshi R."/>
            <person name="Malay A.D."/>
            <person name="Moran D.A.P."/>
            <person name="Tomita M."/>
            <person name="Numata K."/>
            <person name="Arakawa K."/>
        </authorList>
    </citation>
    <scope>NUCLEOTIDE SEQUENCE</scope>
</reference>
<dbReference type="InterPro" id="IPR027107">
    <property type="entry name" value="Tuberin/Ral-act_asu"/>
</dbReference>
<name>A0A8X6SXX4_NEPPI</name>
<feature type="region of interest" description="Disordered" evidence="3">
    <location>
        <begin position="1332"/>
        <end position="1353"/>
    </location>
</feature>
<dbReference type="GO" id="GO:0005096">
    <property type="term" value="F:GTPase activator activity"/>
    <property type="evidence" value="ECO:0007669"/>
    <property type="project" value="UniProtKB-KW"/>
</dbReference>
<dbReference type="Proteomes" id="UP000887013">
    <property type="component" value="Unassembled WGS sequence"/>
</dbReference>
<dbReference type="InterPro" id="IPR000331">
    <property type="entry name" value="Rap/Ran_GAP_dom"/>
</dbReference>
<evidence type="ECO:0000313" key="5">
    <source>
        <dbReference type="EMBL" id="GFS68354.1"/>
    </source>
</evidence>
<dbReference type="GO" id="GO:0005634">
    <property type="term" value="C:nucleus"/>
    <property type="evidence" value="ECO:0007669"/>
    <property type="project" value="InterPro"/>
</dbReference>
<evidence type="ECO:0000256" key="1">
    <source>
        <dbReference type="ARBA" id="ARBA00022468"/>
    </source>
</evidence>
<dbReference type="Gene3D" id="3.40.50.11210">
    <property type="entry name" value="Rap/Ran-GAP"/>
    <property type="match status" value="1"/>
</dbReference>
<dbReference type="OrthoDB" id="6418507at2759"/>
<feature type="compositionally biased region" description="Polar residues" evidence="3">
    <location>
        <begin position="358"/>
        <end position="373"/>
    </location>
</feature>
<dbReference type="PROSITE" id="PS50085">
    <property type="entry name" value="RAPGAP"/>
    <property type="match status" value="1"/>
</dbReference>
<dbReference type="FunFam" id="3.40.50.11210:FF:000001">
    <property type="entry name" value="Ral GTPase-activating protein subunit alpha-1 isoform 1"/>
    <property type="match status" value="1"/>
</dbReference>
<dbReference type="PANTHER" id="PTHR10063:SF11">
    <property type="entry name" value="RHO GTPASE-ACTIVATING PROTEIN CG5521-RELATED"/>
    <property type="match status" value="1"/>
</dbReference>
<feature type="region of interest" description="Disordered" evidence="3">
    <location>
        <begin position="351"/>
        <end position="373"/>
    </location>
</feature>
<dbReference type="GO" id="GO:0051056">
    <property type="term" value="P:regulation of small GTPase mediated signal transduction"/>
    <property type="evidence" value="ECO:0007669"/>
    <property type="project" value="InterPro"/>
</dbReference>
<dbReference type="PANTHER" id="PTHR10063">
    <property type="entry name" value="TUBERIN"/>
    <property type="match status" value="1"/>
</dbReference>
<feature type="region of interest" description="Disordered" evidence="3">
    <location>
        <begin position="1936"/>
        <end position="1978"/>
    </location>
</feature>
<protein>
    <recommendedName>
        <fullName evidence="4">Rap-GAP domain-containing protein</fullName>
    </recommendedName>
</protein>
<dbReference type="GO" id="GO:0005737">
    <property type="term" value="C:cytoplasm"/>
    <property type="evidence" value="ECO:0007669"/>
    <property type="project" value="TreeGrafter"/>
</dbReference>
<evidence type="ECO:0000256" key="2">
    <source>
        <dbReference type="ARBA" id="ARBA00022553"/>
    </source>
</evidence>